<feature type="domain" description="PpiC" evidence="1">
    <location>
        <begin position="136"/>
        <end position="248"/>
    </location>
</feature>
<gene>
    <name evidence="2" type="ORF">COV74_07120</name>
</gene>
<dbReference type="InterPro" id="IPR000297">
    <property type="entry name" value="PPIase_PpiC"/>
</dbReference>
<dbReference type="Pfam" id="PF13145">
    <property type="entry name" value="Rotamase_2"/>
    <property type="match status" value="1"/>
</dbReference>
<protein>
    <recommendedName>
        <fullName evidence="1">PpiC domain-containing protein</fullName>
    </recommendedName>
</protein>
<dbReference type="AlphaFoldDB" id="A0A2H0LNB6"/>
<dbReference type="Proteomes" id="UP000230859">
    <property type="component" value="Unassembled WGS sequence"/>
</dbReference>
<reference evidence="2 3" key="1">
    <citation type="submission" date="2017-09" db="EMBL/GenBank/DDBJ databases">
        <title>Depth-based differentiation of microbial function through sediment-hosted aquifers and enrichment of novel symbionts in the deep terrestrial subsurface.</title>
        <authorList>
            <person name="Probst A.J."/>
            <person name="Ladd B."/>
            <person name="Jarett J.K."/>
            <person name="Geller-Mcgrath D.E."/>
            <person name="Sieber C.M."/>
            <person name="Emerson J.B."/>
            <person name="Anantharaman K."/>
            <person name="Thomas B.C."/>
            <person name="Malmstrom R."/>
            <person name="Stieglmeier M."/>
            <person name="Klingl A."/>
            <person name="Woyke T."/>
            <person name="Ryan C.M."/>
            <person name="Banfield J.F."/>
        </authorList>
    </citation>
    <scope>NUCLEOTIDE SEQUENCE [LARGE SCALE GENOMIC DNA]</scope>
    <source>
        <strain evidence="2">CG11_big_fil_rev_8_21_14_0_20_45_26</strain>
    </source>
</reference>
<evidence type="ECO:0000313" key="2">
    <source>
        <dbReference type="EMBL" id="PIQ85932.1"/>
    </source>
</evidence>
<name>A0A2H0LNB6_9BACT</name>
<proteinExistence type="predicted"/>
<organism evidence="2 3">
    <name type="scientific">Candidatus Abzuiibacterium crystallinum</name>
    <dbReference type="NCBI Taxonomy" id="1974748"/>
    <lineage>
        <taxon>Bacteria</taxon>
        <taxon>Pseudomonadati</taxon>
        <taxon>Candidatus Omnitrophota</taxon>
        <taxon>Candidatus Abzuiibacterium</taxon>
    </lineage>
</organism>
<dbReference type="EMBL" id="PCVY01000058">
    <property type="protein sequence ID" value="PIQ85932.1"/>
    <property type="molecule type" value="Genomic_DNA"/>
</dbReference>
<comment type="caution">
    <text evidence="2">The sequence shown here is derived from an EMBL/GenBank/DDBJ whole genome shotgun (WGS) entry which is preliminary data.</text>
</comment>
<accession>A0A2H0LNB6</accession>
<evidence type="ECO:0000313" key="3">
    <source>
        <dbReference type="Proteomes" id="UP000230859"/>
    </source>
</evidence>
<dbReference type="GO" id="GO:0003755">
    <property type="term" value="F:peptidyl-prolyl cis-trans isomerase activity"/>
    <property type="evidence" value="ECO:0007669"/>
    <property type="project" value="InterPro"/>
</dbReference>
<evidence type="ECO:0000259" key="1">
    <source>
        <dbReference type="Pfam" id="PF13145"/>
    </source>
</evidence>
<sequence>MIFFLGIVTYAPCVHADTFETRLGKTYEGTLLDEDSVNLYIDSPSGSVFTVRKMDVATINGEPYHYMGRGTAPVKADPDEELPYLGRMSDDERELSNLPKPGENVAVQFGSDTNAPVQQVQTKSGAADRVIHSSGVTEGQLEDYYNSHREEFRMPVQIRFKFLGPNNIKGSAESIARHPESAAGWQDTGWRKQGDTFNAPFTAEGYQKIFGIKKGEARTVQDGMGGQYIFWATERKESYILPYREARPKVLTKILQN</sequence>